<evidence type="ECO:0000256" key="1">
    <source>
        <dbReference type="ARBA" id="ARBA00005564"/>
    </source>
</evidence>
<dbReference type="EC" id="3.1.1.31" evidence="3"/>
<dbReference type="InterPro" id="IPR019405">
    <property type="entry name" value="Lactonase_7-beta_prop"/>
</dbReference>
<dbReference type="KEGG" id="nfn:NFRAN_0852"/>
<reference evidence="3 4" key="1">
    <citation type="submission" date="2019-02" db="EMBL/GenBank/DDBJ databases">
        <authorList>
            <person name="Lehtovirta-Morley E L."/>
        </authorList>
    </citation>
    <scope>NUCLEOTIDE SEQUENCE [LARGE SCALE GENOMIC DNA]</scope>
    <source>
        <strain evidence="3">NFRAN1</strain>
    </source>
</reference>
<dbReference type="InterPro" id="IPR015943">
    <property type="entry name" value="WD40/YVTN_repeat-like_dom_sf"/>
</dbReference>
<feature type="transmembrane region" description="Helical" evidence="2">
    <location>
        <begin position="26"/>
        <end position="47"/>
    </location>
</feature>
<name>A0A484IDX7_9ARCH</name>
<dbReference type="Pfam" id="PF10282">
    <property type="entry name" value="Lactonase"/>
    <property type="match status" value="1"/>
</dbReference>
<dbReference type="PANTHER" id="PTHR30344:SF1">
    <property type="entry name" value="6-PHOSPHOGLUCONOLACTONASE"/>
    <property type="match status" value="1"/>
</dbReference>
<evidence type="ECO:0000256" key="2">
    <source>
        <dbReference type="SAM" id="Phobius"/>
    </source>
</evidence>
<protein>
    <submittedName>
        <fullName evidence="3">6-phosphogluconolactonase</fullName>
        <ecNumber evidence="3">3.1.1.31</ecNumber>
    </submittedName>
</protein>
<dbReference type="GO" id="GO:0017057">
    <property type="term" value="F:6-phosphogluconolactonase activity"/>
    <property type="evidence" value="ECO:0007669"/>
    <property type="project" value="UniProtKB-EC"/>
</dbReference>
<gene>
    <name evidence="3" type="primary">pgl</name>
    <name evidence="3" type="ORF">NFRAN_0852</name>
</gene>
<keyword evidence="3" id="KW-0378">Hydrolase</keyword>
<dbReference type="AlphaFoldDB" id="A0A484IDX7"/>
<organism evidence="3 4">
    <name type="scientific">Candidatus Nitrosocosmicus franklandianus</name>
    <dbReference type="NCBI Taxonomy" id="1798806"/>
    <lineage>
        <taxon>Archaea</taxon>
        <taxon>Nitrososphaerota</taxon>
        <taxon>Nitrososphaeria</taxon>
        <taxon>Nitrososphaerales</taxon>
        <taxon>Nitrososphaeraceae</taxon>
        <taxon>Candidatus Nitrosocosmicus</taxon>
    </lineage>
</organism>
<proteinExistence type="inferred from homology"/>
<sequence length="406" mass="44923">MKKKGKVFIHFTHPKRYSMSEKRSVLKYRIIMVIIAIATIPSIFVPINESYSEGTFVYVSNGEDGSISILKLNQNTTDLDLVDKVPAGPKVMHMAVSPDHQLLYASIRSEPYSVLTYLINTHAGNLTQIGKVPLPANMVYISTDNTGRFLLSVSYNEEMIAINPISSNGTVQPNPVQVISTGEKPHSIRNDLSNQFVYVPHLGMSQIKQFIFDENNGTLIPNKPEGVRTNDNSGPRHIEFSPDNRFVYVSNEIDGTVSAYVLNNKTGILTEIQRLSAMPRNSNSQSVDIDNVANAGESKPINLGVADIHITPNGKWIYVSERNSSTIAAFAVDSGSGYLTHIENYDTEKIPRGIGIDPKGNFLLAAGQESGYLSAYKINNETGELMYLNRYESGKGPNWIEIVEFD</sequence>
<dbReference type="EMBL" id="LR216287">
    <property type="protein sequence ID" value="VFJ13174.1"/>
    <property type="molecule type" value="Genomic_DNA"/>
</dbReference>
<keyword evidence="2" id="KW-0812">Transmembrane</keyword>
<evidence type="ECO:0000313" key="3">
    <source>
        <dbReference type="EMBL" id="VFJ13174.1"/>
    </source>
</evidence>
<keyword evidence="2" id="KW-1133">Transmembrane helix</keyword>
<keyword evidence="2" id="KW-0472">Membrane</keyword>
<dbReference type="PANTHER" id="PTHR30344">
    <property type="entry name" value="6-PHOSPHOGLUCONOLACTONASE-RELATED"/>
    <property type="match status" value="1"/>
</dbReference>
<dbReference type="InterPro" id="IPR050282">
    <property type="entry name" value="Cycloisomerase_2"/>
</dbReference>
<dbReference type="Proteomes" id="UP000294299">
    <property type="component" value="Chromosome NFRAN"/>
</dbReference>
<accession>A0A484IDX7</accession>
<evidence type="ECO:0000313" key="4">
    <source>
        <dbReference type="Proteomes" id="UP000294299"/>
    </source>
</evidence>
<comment type="similarity">
    <text evidence="1">Belongs to the cycloisomerase 2 family.</text>
</comment>
<dbReference type="InterPro" id="IPR011048">
    <property type="entry name" value="Haem_d1_sf"/>
</dbReference>
<keyword evidence="4" id="KW-1185">Reference proteome</keyword>
<dbReference type="Gene3D" id="2.130.10.10">
    <property type="entry name" value="YVTN repeat-like/Quinoprotein amine dehydrogenase"/>
    <property type="match status" value="1"/>
</dbReference>
<dbReference type="SUPFAM" id="SSF51004">
    <property type="entry name" value="C-terminal (heme d1) domain of cytochrome cd1-nitrite reductase"/>
    <property type="match status" value="1"/>
</dbReference>
<dbReference type="GO" id="GO:0005829">
    <property type="term" value="C:cytosol"/>
    <property type="evidence" value="ECO:0007669"/>
    <property type="project" value="TreeGrafter"/>
</dbReference>